<dbReference type="GO" id="GO:0008236">
    <property type="term" value="F:serine-type peptidase activity"/>
    <property type="evidence" value="ECO:0007669"/>
    <property type="project" value="InterPro"/>
</dbReference>
<comment type="caution">
    <text evidence="4">The sequence shown here is derived from an EMBL/GenBank/DDBJ whole genome shotgun (WGS) entry which is preliminary data.</text>
</comment>
<dbReference type="AlphaFoldDB" id="A0A1G2F1F6"/>
<dbReference type="STRING" id="1801990.A2V69_00525"/>
<dbReference type="CDD" id="cd06257">
    <property type="entry name" value="DnaJ"/>
    <property type="match status" value="1"/>
</dbReference>
<dbReference type="Pfam" id="PF03572">
    <property type="entry name" value="Peptidase_S41"/>
    <property type="match status" value="1"/>
</dbReference>
<reference evidence="4 5" key="1">
    <citation type="journal article" date="2016" name="Nat. Commun.">
        <title>Thousands of microbial genomes shed light on interconnected biogeochemical processes in an aquifer system.</title>
        <authorList>
            <person name="Anantharaman K."/>
            <person name="Brown C.T."/>
            <person name="Hug L.A."/>
            <person name="Sharon I."/>
            <person name="Castelle C.J."/>
            <person name="Probst A.J."/>
            <person name="Thomas B.C."/>
            <person name="Singh A."/>
            <person name="Wilkins M.J."/>
            <person name="Karaoz U."/>
            <person name="Brodie E.L."/>
            <person name="Williams K.H."/>
            <person name="Hubbard S.S."/>
            <person name="Banfield J.F."/>
        </authorList>
    </citation>
    <scope>NUCLEOTIDE SEQUENCE [LARGE SCALE GENOMIC DNA]</scope>
</reference>
<dbReference type="PRINTS" id="PR00625">
    <property type="entry name" value="JDOMAIN"/>
</dbReference>
<dbReference type="SUPFAM" id="SSF46565">
    <property type="entry name" value="Chaperone J-domain"/>
    <property type="match status" value="1"/>
</dbReference>
<feature type="domain" description="J" evidence="3">
    <location>
        <begin position="169"/>
        <end position="231"/>
    </location>
</feature>
<dbReference type="Gene3D" id="1.10.287.110">
    <property type="entry name" value="DnaJ domain"/>
    <property type="match status" value="1"/>
</dbReference>
<evidence type="ECO:0000313" key="4">
    <source>
        <dbReference type="EMBL" id="OGZ31885.1"/>
    </source>
</evidence>
<keyword evidence="1" id="KW-0175">Coiled coil</keyword>
<dbReference type="Proteomes" id="UP000177810">
    <property type="component" value="Unassembled WGS sequence"/>
</dbReference>
<dbReference type="Pfam" id="PF00226">
    <property type="entry name" value="DnaJ"/>
    <property type="match status" value="1"/>
</dbReference>
<protein>
    <recommendedName>
        <fullName evidence="3">J domain-containing protein</fullName>
    </recommendedName>
</protein>
<dbReference type="GO" id="GO:0006508">
    <property type="term" value="P:proteolysis"/>
    <property type="evidence" value="ECO:0007669"/>
    <property type="project" value="InterPro"/>
</dbReference>
<dbReference type="PANTHER" id="PTHR32060">
    <property type="entry name" value="TAIL-SPECIFIC PROTEASE"/>
    <property type="match status" value="1"/>
</dbReference>
<feature type="coiled-coil region" evidence="1">
    <location>
        <begin position="179"/>
        <end position="211"/>
    </location>
</feature>
<evidence type="ECO:0000259" key="3">
    <source>
        <dbReference type="PROSITE" id="PS50076"/>
    </source>
</evidence>
<dbReference type="InterPro" id="IPR029045">
    <property type="entry name" value="ClpP/crotonase-like_dom_sf"/>
</dbReference>
<keyword evidence="2" id="KW-0812">Transmembrane</keyword>
<dbReference type="InterPro" id="IPR001623">
    <property type="entry name" value="DnaJ_domain"/>
</dbReference>
<dbReference type="InterPro" id="IPR036869">
    <property type="entry name" value="J_dom_sf"/>
</dbReference>
<keyword evidence="2" id="KW-0472">Membrane</keyword>
<keyword evidence="2" id="KW-1133">Transmembrane helix</keyword>
<proteinExistence type="predicted"/>
<dbReference type="PANTHER" id="PTHR32060:SF22">
    <property type="entry name" value="CARBOXYL-TERMINAL-PROCESSING PEPTIDASE 3, CHLOROPLASTIC"/>
    <property type="match status" value="1"/>
</dbReference>
<name>A0A1G2F1F6_9BACT</name>
<dbReference type="SUPFAM" id="SSF52096">
    <property type="entry name" value="ClpP/crotonase"/>
    <property type="match status" value="1"/>
</dbReference>
<feature type="transmembrane region" description="Helical" evidence="2">
    <location>
        <begin position="20"/>
        <end position="43"/>
    </location>
</feature>
<dbReference type="EMBL" id="MHMT01000030">
    <property type="protein sequence ID" value="OGZ31885.1"/>
    <property type="molecule type" value="Genomic_DNA"/>
</dbReference>
<dbReference type="GO" id="GO:0004175">
    <property type="term" value="F:endopeptidase activity"/>
    <property type="evidence" value="ECO:0007669"/>
    <property type="project" value="TreeGrafter"/>
</dbReference>
<evidence type="ECO:0000256" key="1">
    <source>
        <dbReference type="SAM" id="Coils"/>
    </source>
</evidence>
<dbReference type="SMART" id="SM00271">
    <property type="entry name" value="DnaJ"/>
    <property type="match status" value="1"/>
</dbReference>
<dbReference type="SMART" id="SM00245">
    <property type="entry name" value="TSPc"/>
    <property type="match status" value="1"/>
</dbReference>
<gene>
    <name evidence="4" type="ORF">A2V69_00525</name>
</gene>
<dbReference type="PROSITE" id="PS50076">
    <property type="entry name" value="DNAJ_2"/>
    <property type="match status" value="1"/>
</dbReference>
<dbReference type="Gene3D" id="3.90.226.10">
    <property type="entry name" value="2-enoyl-CoA Hydratase, Chain A, domain 1"/>
    <property type="match status" value="1"/>
</dbReference>
<evidence type="ECO:0000313" key="5">
    <source>
        <dbReference type="Proteomes" id="UP000177810"/>
    </source>
</evidence>
<dbReference type="InterPro" id="IPR005151">
    <property type="entry name" value="Tail-specific_protease"/>
</dbReference>
<evidence type="ECO:0000256" key="2">
    <source>
        <dbReference type="SAM" id="Phobius"/>
    </source>
</evidence>
<sequence length="449" mass="51786">MFKFISKKNKKRKTGQNKKYLIIIAILVAILVIAGATAGYFVFRRDQKPEEVQIEKNIYEEFLSEIYDKIQENYWNKISDEELATLFRLGLEKLTNAPQSLKSNDKSGMIETTNKIIDKLEENKKKDFTAQLAHLVLWNLKPFGRSALYVKKDEENLKNRVMNINPQENLYSVLGVEDNANQEKLNEAYRNKVNELDNQETEEAKQELEKVKYAYEVLSNAENKKRYDETKTEPTVFGKLIRPTILHLYISKISPTILEDLKRETEKFDNTGGLNTLILDLRANVGGSLDILPYLLGPFIGPNNYAFELFQQANYEPFKTKLGWLPSLVRYKKVVILADEKTQSSAEVMVASLKKYNVGVFVGTKTKGWGTIEKVYEIDHQIDESEKYSIFLVNHLTLRDDNQPIEEAGVEPVIDINDPEWENKLFEYFNSNELVKAVKEAWNSSPGKI</sequence>
<accession>A0A1G2F1F6</accession>
<organism evidence="4 5">
    <name type="scientific">Candidatus Portnoybacteria bacterium RBG_13_40_8</name>
    <dbReference type="NCBI Taxonomy" id="1801990"/>
    <lineage>
        <taxon>Bacteria</taxon>
        <taxon>Candidatus Portnoyibacteriota</taxon>
    </lineage>
</organism>